<organism evidence="5 6">
    <name type="scientific">Streptomyces coelicoflavus</name>
    <dbReference type="NCBI Taxonomy" id="285562"/>
    <lineage>
        <taxon>Bacteria</taxon>
        <taxon>Bacillati</taxon>
        <taxon>Actinomycetota</taxon>
        <taxon>Actinomycetes</taxon>
        <taxon>Kitasatosporales</taxon>
        <taxon>Streptomycetaceae</taxon>
        <taxon>Streptomyces</taxon>
    </lineage>
</organism>
<evidence type="ECO:0000259" key="4">
    <source>
        <dbReference type="SMART" id="SM00560"/>
    </source>
</evidence>
<evidence type="ECO:0000256" key="1">
    <source>
        <dbReference type="ARBA" id="ARBA00022729"/>
    </source>
</evidence>
<dbReference type="PANTHER" id="PTHR46943:SF1">
    <property type="entry name" value="PENTRAXIN-RELATED PROTEIN PTX3"/>
    <property type="match status" value="1"/>
</dbReference>
<dbReference type="Gene3D" id="2.60.120.200">
    <property type="match status" value="2"/>
</dbReference>
<comment type="caution">
    <text evidence="5">The sequence shown here is derived from an EMBL/GenBank/DDBJ whole genome shotgun (WGS) entry which is preliminary data.</text>
</comment>
<protein>
    <submittedName>
        <fullName evidence="5">LamG domain-containing protein</fullName>
    </submittedName>
</protein>
<proteinExistence type="predicted"/>
<reference evidence="5 6" key="1">
    <citation type="submission" date="2020-01" db="EMBL/GenBank/DDBJ databases">
        <title>Insect and environment-associated Actinomycetes.</title>
        <authorList>
            <person name="Currrie C."/>
            <person name="Chevrette M."/>
            <person name="Carlson C."/>
            <person name="Stubbendieck R."/>
            <person name="Wendt-Pienkowski E."/>
        </authorList>
    </citation>
    <scope>NUCLEOTIDE SEQUENCE [LARGE SCALE GENOMIC DNA]</scope>
    <source>
        <strain evidence="5 6">SID14163</strain>
    </source>
</reference>
<dbReference type="InterPro" id="IPR013783">
    <property type="entry name" value="Ig-like_fold"/>
</dbReference>
<dbReference type="Pfam" id="PF13385">
    <property type="entry name" value="Laminin_G_3"/>
    <property type="match status" value="2"/>
</dbReference>
<dbReference type="Proteomes" id="UP000470446">
    <property type="component" value="Unassembled WGS sequence"/>
</dbReference>
<dbReference type="AlphaFoldDB" id="A0A7K3PE90"/>
<dbReference type="SMART" id="SM00560">
    <property type="entry name" value="LamGL"/>
    <property type="match status" value="2"/>
</dbReference>
<dbReference type="InterPro" id="IPR006558">
    <property type="entry name" value="LamG-like"/>
</dbReference>
<dbReference type="PANTHER" id="PTHR46943">
    <property type="entry name" value="PENTRAXIN-RELATED PROTEIN PTX3"/>
    <property type="match status" value="1"/>
</dbReference>
<evidence type="ECO:0000256" key="2">
    <source>
        <dbReference type="ARBA" id="ARBA00023157"/>
    </source>
</evidence>
<keyword evidence="1" id="KW-0732">Signal</keyword>
<dbReference type="Gene3D" id="2.60.40.10">
    <property type="entry name" value="Immunoglobulins"/>
    <property type="match status" value="1"/>
</dbReference>
<gene>
    <name evidence="5" type="ORF">G3I32_04910</name>
</gene>
<dbReference type="GO" id="GO:0005975">
    <property type="term" value="P:carbohydrate metabolic process"/>
    <property type="evidence" value="ECO:0007669"/>
    <property type="project" value="UniProtKB-ARBA"/>
</dbReference>
<dbReference type="InterPro" id="IPR013320">
    <property type="entry name" value="ConA-like_dom_sf"/>
</dbReference>
<accession>A0A7K3PE90</accession>
<evidence type="ECO:0000313" key="5">
    <source>
        <dbReference type="EMBL" id="NEB08217.1"/>
    </source>
</evidence>
<dbReference type="InterPro" id="IPR042837">
    <property type="entry name" value="PTX3"/>
</dbReference>
<keyword evidence="2" id="KW-1015">Disulfide bond</keyword>
<dbReference type="EMBL" id="JAAGMA010000137">
    <property type="protein sequence ID" value="NEB08217.1"/>
    <property type="molecule type" value="Genomic_DNA"/>
</dbReference>
<dbReference type="SUPFAM" id="SSF49899">
    <property type="entry name" value="Concanavalin A-like lectins/glucanases"/>
    <property type="match status" value="2"/>
</dbReference>
<dbReference type="RefSeq" id="WP_164244114.1">
    <property type="nucleotide sequence ID" value="NZ_JAAGMA010000137.1"/>
</dbReference>
<feature type="region of interest" description="Disordered" evidence="3">
    <location>
        <begin position="281"/>
        <end position="301"/>
    </location>
</feature>
<sequence>MAGLVTGLLAAGVLAPVGNALPQGNVAYKAAVAQARDSGEAPTEALARAAAADGDTRVEVMSLREERRDVFANPDGSFTAQEYTQPVRARRDGHWVPVDDTLVKRADGTYSPKAATVELSFSGGGDGPFARMRRAGREYGLAWPDGDLPAPQVEGDTARYAEVLPGVDLAVRAEPEGFSHYLIVKSAEAADNQALNSIELSIVTEGLTVREADDGALRATDSAVGGTVFESSGPLMWDSAATAPDTGDGTTAEPAAVSARAPGPAHALTTAFRTGVGAGPVADGSAQPGGPALDPAHGGRKAPVALDVSGDRLTLTPDRALLRGDNTVYPVVIDPAPKTTSRTAWTSVMSGMPSEQDWKYSSSAGMGKCPLNYSPTSCEGIGVRRLLFTFPMSYYSGKQIISTELSARIAHVYWADARAEPVDLYRIGGKNYKVTSASDWGNTKDDWDDYLATVDKKISPTSCSSQANLHFSNGELLSEAKAAASGGWTYLSLGLKAKDEGSYAGWKRICGNSYLKITYNNPPKQVDYRLMSSNPGGTCTWGSGRPYTDVLPQLRAEARDPDQTSSSTDQVKMQFKVDWTDSGGTARSFTYDTGYKSPHPGTVFSYTLRQRPSGEPQIPQNTVVYWSARAYDGDAWGPWSYDGSAQRCEFIWDSTRPAAPDVSSAEYPADDIWHDGVGTASTFRFTAADPDVQEFRYGFDGAALSTLPAQSGAAEVTWTPQTAGRHWVTVEAYDNADNSSVPAQYEFLVTDGKQAAGQWNLADEAGSALAHDESGRHPAQAGPAVTFGAPGPGGAVDAAAHLDGSADSWLATENAVLDTGGSFTVSAWVRPTALDRDMAVVSEDGTGEPGFELGYDAGRQAWVFSTPDTDVQAMTRWEAVADGVTVVKGQWTLLTGVFDAHADAGPQLRLYVDGREAGTAIRHTLWSSLSGLQIGRVLAKSGYRDAFQGDVAEVRAYDRVLPAAQVAQLGTVKPVRKGYWTLDEATDHVAANTQSGGLPLTLRGDASVYRPADPLFDEAALVGDGHLALDGDGDWADTDAPVITATDSYTIAVRAQLTSVGATASQTVLSLPGEHTDRVVVRYQAATGQWELALTDTDSTAAQVTTVTDDQMLPSADGSGQHLAVVFDSFTHQVRLYVEGQLTSTAVGLDHTRWPSSGGLQVGRSAQGGGSEYFAGALDEVRLYDGVIDPIGIARMSQLTEDTDL</sequence>
<feature type="domain" description="LamG-like jellyroll fold" evidence="4">
    <location>
        <begin position="1047"/>
        <end position="1191"/>
    </location>
</feature>
<name>A0A7K3PE90_9ACTN</name>
<dbReference type="GO" id="GO:0006955">
    <property type="term" value="P:immune response"/>
    <property type="evidence" value="ECO:0007669"/>
    <property type="project" value="InterPro"/>
</dbReference>
<feature type="domain" description="LamG-like jellyroll fold" evidence="4">
    <location>
        <begin position="821"/>
        <end position="964"/>
    </location>
</feature>
<evidence type="ECO:0000313" key="6">
    <source>
        <dbReference type="Proteomes" id="UP000470446"/>
    </source>
</evidence>
<evidence type="ECO:0000256" key="3">
    <source>
        <dbReference type="SAM" id="MobiDB-lite"/>
    </source>
</evidence>